<proteinExistence type="predicted"/>
<organism evidence="2 3">
    <name type="scientific">Kaistella treverensis</name>
    <dbReference type="NCBI Taxonomy" id="631455"/>
    <lineage>
        <taxon>Bacteria</taxon>
        <taxon>Pseudomonadati</taxon>
        <taxon>Bacteroidota</taxon>
        <taxon>Flavobacteriia</taxon>
        <taxon>Flavobacteriales</taxon>
        <taxon>Weeksellaceae</taxon>
        <taxon>Chryseobacterium group</taxon>
        <taxon>Kaistella</taxon>
    </lineage>
</organism>
<dbReference type="Gene3D" id="1.20.120.520">
    <property type="entry name" value="nmb1532 protein domain like"/>
    <property type="match status" value="1"/>
</dbReference>
<accession>A0A1I3KMN4</accession>
<sequence length="148" mass="18007">MKRHEALVQLSRDHHFGLLLCWKLKEGLKREISVERMEKYIQLFYQQNLKPHFAEEEDSIFKVLGEDHPMIKEAMSQHQTFHKMIDEGFSTPEEIEKFRALLELHIRTEEREIFPEIERQATYEQLQNLLAMNYPELKEPDYDDIFWK</sequence>
<dbReference type="RefSeq" id="WP_089818963.1">
    <property type="nucleotide sequence ID" value="NZ_FORQ01000001.1"/>
</dbReference>
<dbReference type="Proteomes" id="UP000242560">
    <property type="component" value="Unassembled WGS sequence"/>
</dbReference>
<evidence type="ECO:0000259" key="1">
    <source>
        <dbReference type="Pfam" id="PF01814"/>
    </source>
</evidence>
<keyword evidence="3" id="KW-1185">Reference proteome</keyword>
<evidence type="ECO:0000313" key="3">
    <source>
        <dbReference type="Proteomes" id="UP000242560"/>
    </source>
</evidence>
<dbReference type="Pfam" id="PF01814">
    <property type="entry name" value="Hemerythrin"/>
    <property type="match status" value="1"/>
</dbReference>
<name>A0A1I3KMN4_9FLAO</name>
<feature type="domain" description="Hemerythrin-like" evidence="1">
    <location>
        <begin position="31"/>
        <end position="116"/>
    </location>
</feature>
<dbReference type="AlphaFoldDB" id="A0A1I3KMN4"/>
<reference evidence="3" key="1">
    <citation type="submission" date="2016-10" db="EMBL/GenBank/DDBJ databases">
        <authorList>
            <person name="Varghese N."/>
            <person name="Submissions S."/>
        </authorList>
    </citation>
    <scope>NUCLEOTIDE SEQUENCE [LARGE SCALE GENOMIC DNA]</scope>
    <source>
        <strain evidence="3">DSM 22251</strain>
    </source>
</reference>
<protein>
    <submittedName>
        <fullName evidence="2">Hemerythrin HHE cation binding domain-containing protein</fullName>
    </submittedName>
</protein>
<dbReference type="EMBL" id="FORQ01000001">
    <property type="protein sequence ID" value="SFI73588.1"/>
    <property type="molecule type" value="Genomic_DNA"/>
</dbReference>
<dbReference type="InterPro" id="IPR012312">
    <property type="entry name" value="Hemerythrin-like"/>
</dbReference>
<evidence type="ECO:0000313" key="2">
    <source>
        <dbReference type="EMBL" id="SFI73588.1"/>
    </source>
</evidence>
<gene>
    <name evidence="2" type="ORF">SAMN05421638_0891</name>
</gene>